<keyword evidence="2" id="KW-0812">Transmembrane</keyword>
<organism evidence="4 5">
    <name type="scientific">Truncatella angustata</name>
    <dbReference type="NCBI Taxonomy" id="152316"/>
    <lineage>
        <taxon>Eukaryota</taxon>
        <taxon>Fungi</taxon>
        <taxon>Dikarya</taxon>
        <taxon>Ascomycota</taxon>
        <taxon>Pezizomycotina</taxon>
        <taxon>Sordariomycetes</taxon>
        <taxon>Xylariomycetidae</taxon>
        <taxon>Amphisphaeriales</taxon>
        <taxon>Sporocadaceae</taxon>
        <taxon>Truncatella</taxon>
    </lineage>
</organism>
<keyword evidence="2" id="KW-0472">Membrane</keyword>
<dbReference type="RefSeq" id="XP_045959357.1">
    <property type="nucleotide sequence ID" value="XM_046095597.1"/>
</dbReference>
<feature type="region of interest" description="Disordered" evidence="1">
    <location>
        <begin position="1"/>
        <end position="40"/>
    </location>
</feature>
<comment type="caution">
    <text evidence="4">The sequence shown here is derived from an EMBL/GenBank/DDBJ whole genome shotgun (WGS) entry which is preliminary data.</text>
</comment>
<dbReference type="EMBL" id="JAGPXC010000003">
    <property type="protein sequence ID" value="KAH6655092.1"/>
    <property type="molecule type" value="Genomic_DNA"/>
</dbReference>
<feature type="compositionally biased region" description="Basic and acidic residues" evidence="1">
    <location>
        <begin position="10"/>
        <end position="21"/>
    </location>
</feature>
<evidence type="ECO:0000313" key="5">
    <source>
        <dbReference type="Proteomes" id="UP000758603"/>
    </source>
</evidence>
<name>A0A9P8UN05_9PEZI</name>
<evidence type="ECO:0000313" key="4">
    <source>
        <dbReference type="EMBL" id="KAH6655092.1"/>
    </source>
</evidence>
<feature type="transmembrane region" description="Helical" evidence="2">
    <location>
        <begin position="309"/>
        <end position="330"/>
    </location>
</feature>
<proteinExistence type="predicted"/>
<dbReference type="GeneID" id="70124490"/>
<dbReference type="Pfam" id="PF20237">
    <property type="entry name" value="DUF6594"/>
    <property type="match status" value="1"/>
</dbReference>
<evidence type="ECO:0000256" key="2">
    <source>
        <dbReference type="SAM" id="Phobius"/>
    </source>
</evidence>
<dbReference type="OrthoDB" id="5342093at2759"/>
<evidence type="ECO:0000259" key="3">
    <source>
        <dbReference type="Pfam" id="PF20237"/>
    </source>
</evidence>
<dbReference type="PANTHER" id="PTHR34502:SF3">
    <property type="entry name" value="DUF6594 DOMAIN-CONTAINING PROTEIN"/>
    <property type="match status" value="1"/>
</dbReference>
<keyword evidence="5" id="KW-1185">Reference proteome</keyword>
<dbReference type="AlphaFoldDB" id="A0A9P8UN05"/>
<feature type="domain" description="DUF6594" evidence="3">
    <location>
        <begin position="76"/>
        <end position="343"/>
    </location>
</feature>
<sequence>MDSPMSDQPDLEKGLSRDRLARTGSAASSQPSLQAESTPSVPTRFFNRYLWMKEKRTLDPVRKPQHRKLISQEKSYRKVATFLDSDENFMIYRRFGYLHARMLLRLQDKLRVLESLLDDYDDEDASDETQKQLLMSRDLDEAACKKLVKQEPGTQTRTQILDEIEVNLGKYDEWVLKAQHMVSLNRPAERDYQSVEAHLFSKKPLMDEEYDFIYQKEDLITLRDGKEMALLDSFTENILRTFHCSLVQKIFCTKRDLEKTDDPDVYYYSKSRKDCLNTTILCLVLLSLLVLPIFILYRLLRAHPDEKEYTVSIGLLIVFTLLFSGVLSLFTKAKRHEIFAAAAG</sequence>
<accession>A0A9P8UN05</accession>
<gene>
    <name evidence="4" type="ORF">BKA67DRAFT_226109</name>
</gene>
<feature type="compositionally biased region" description="Polar residues" evidence="1">
    <location>
        <begin position="25"/>
        <end position="40"/>
    </location>
</feature>
<dbReference type="Proteomes" id="UP000758603">
    <property type="component" value="Unassembled WGS sequence"/>
</dbReference>
<dbReference type="InterPro" id="IPR046529">
    <property type="entry name" value="DUF6594"/>
</dbReference>
<evidence type="ECO:0000256" key="1">
    <source>
        <dbReference type="SAM" id="MobiDB-lite"/>
    </source>
</evidence>
<feature type="transmembrane region" description="Helical" evidence="2">
    <location>
        <begin position="275"/>
        <end position="297"/>
    </location>
</feature>
<reference evidence="4" key="1">
    <citation type="journal article" date="2021" name="Nat. Commun.">
        <title>Genetic determinants of endophytism in the Arabidopsis root mycobiome.</title>
        <authorList>
            <person name="Mesny F."/>
            <person name="Miyauchi S."/>
            <person name="Thiergart T."/>
            <person name="Pickel B."/>
            <person name="Atanasova L."/>
            <person name="Karlsson M."/>
            <person name="Huettel B."/>
            <person name="Barry K.W."/>
            <person name="Haridas S."/>
            <person name="Chen C."/>
            <person name="Bauer D."/>
            <person name="Andreopoulos W."/>
            <person name="Pangilinan J."/>
            <person name="LaButti K."/>
            <person name="Riley R."/>
            <person name="Lipzen A."/>
            <person name="Clum A."/>
            <person name="Drula E."/>
            <person name="Henrissat B."/>
            <person name="Kohler A."/>
            <person name="Grigoriev I.V."/>
            <person name="Martin F.M."/>
            <person name="Hacquard S."/>
        </authorList>
    </citation>
    <scope>NUCLEOTIDE SEQUENCE</scope>
    <source>
        <strain evidence="4">MPI-SDFR-AT-0073</strain>
    </source>
</reference>
<dbReference type="PANTHER" id="PTHR34502">
    <property type="entry name" value="DUF6594 DOMAIN-CONTAINING PROTEIN-RELATED"/>
    <property type="match status" value="1"/>
</dbReference>
<keyword evidence="2" id="KW-1133">Transmembrane helix</keyword>
<protein>
    <recommendedName>
        <fullName evidence="3">DUF6594 domain-containing protein</fullName>
    </recommendedName>
</protein>